<evidence type="ECO:0000313" key="10">
    <source>
        <dbReference type="RefSeq" id="XP_030042381.1"/>
    </source>
</evidence>
<name>A0A6P7WMS2_9AMPH</name>
<keyword evidence="9" id="KW-1185">Reference proteome</keyword>
<dbReference type="InterPro" id="IPR005052">
    <property type="entry name" value="Lectin_leg"/>
</dbReference>
<dbReference type="GO" id="GO:0005537">
    <property type="term" value="F:D-mannose binding"/>
    <property type="evidence" value="ECO:0007669"/>
    <property type="project" value="TreeGrafter"/>
</dbReference>
<dbReference type="RefSeq" id="XP_030042381.1">
    <property type="nucleotide sequence ID" value="XM_030186521.1"/>
</dbReference>
<evidence type="ECO:0000256" key="5">
    <source>
        <dbReference type="ARBA" id="ARBA00023136"/>
    </source>
</evidence>
<dbReference type="GO" id="GO:0000139">
    <property type="term" value="C:Golgi membrane"/>
    <property type="evidence" value="ECO:0007669"/>
    <property type="project" value="TreeGrafter"/>
</dbReference>
<dbReference type="OrthoDB" id="10265193at2759"/>
<feature type="compositionally biased region" description="Basic and acidic residues" evidence="6">
    <location>
        <begin position="204"/>
        <end position="214"/>
    </location>
</feature>
<keyword evidence="4 7" id="KW-1133">Transmembrane helix</keyword>
<dbReference type="GO" id="GO:0005789">
    <property type="term" value="C:endoplasmic reticulum membrane"/>
    <property type="evidence" value="ECO:0007669"/>
    <property type="project" value="TreeGrafter"/>
</dbReference>
<dbReference type="GeneID" id="115457094"/>
<dbReference type="InterPro" id="IPR013320">
    <property type="entry name" value="ConA-like_dom_sf"/>
</dbReference>
<gene>
    <name evidence="10" type="primary">LOC115457094</name>
</gene>
<dbReference type="GO" id="GO:0030134">
    <property type="term" value="C:COPII-coated ER to Golgi transport vesicle"/>
    <property type="evidence" value="ECO:0007669"/>
    <property type="project" value="TreeGrafter"/>
</dbReference>
<comment type="subcellular location">
    <subcellularLocation>
        <location evidence="1">Membrane</location>
        <topology evidence="1">Single-pass type I membrane protein</topology>
    </subcellularLocation>
</comment>
<dbReference type="PANTHER" id="PTHR12223:SF43">
    <property type="entry name" value="LECTIN, MANNOSE-BINDING, 1"/>
    <property type="match status" value="1"/>
</dbReference>
<feature type="region of interest" description="Disordered" evidence="6">
    <location>
        <begin position="139"/>
        <end position="159"/>
    </location>
</feature>
<keyword evidence="5 7" id="KW-0472">Membrane</keyword>
<reference evidence="10" key="1">
    <citation type="submission" date="2025-08" db="UniProtKB">
        <authorList>
            <consortium name="RefSeq"/>
        </authorList>
    </citation>
    <scope>IDENTIFICATION</scope>
</reference>
<dbReference type="GO" id="GO:0006888">
    <property type="term" value="P:endoplasmic reticulum to Golgi vesicle-mediated transport"/>
    <property type="evidence" value="ECO:0007669"/>
    <property type="project" value="TreeGrafter"/>
</dbReference>
<dbReference type="PANTHER" id="PTHR12223">
    <property type="entry name" value="VESICULAR MANNOSE-BINDING LECTIN"/>
    <property type="match status" value="1"/>
</dbReference>
<dbReference type="Pfam" id="PF03388">
    <property type="entry name" value="Lectin_leg-like"/>
    <property type="match status" value="1"/>
</dbReference>
<keyword evidence="2 7" id="KW-0812">Transmembrane</keyword>
<keyword evidence="3" id="KW-0732">Signal</keyword>
<evidence type="ECO:0000256" key="1">
    <source>
        <dbReference type="ARBA" id="ARBA00004479"/>
    </source>
</evidence>
<dbReference type="PROSITE" id="PS51328">
    <property type="entry name" value="L_LECTIN_LIKE"/>
    <property type="match status" value="1"/>
</dbReference>
<dbReference type="Gene3D" id="2.60.120.200">
    <property type="match status" value="1"/>
</dbReference>
<evidence type="ECO:0000259" key="8">
    <source>
        <dbReference type="PROSITE" id="PS51328"/>
    </source>
</evidence>
<dbReference type="InParanoid" id="A0A6P7WMS2"/>
<dbReference type="KEGG" id="muo:115457094"/>
<evidence type="ECO:0000256" key="2">
    <source>
        <dbReference type="ARBA" id="ARBA00022692"/>
    </source>
</evidence>
<feature type="transmembrane region" description="Helical" evidence="7">
    <location>
        <begin position="309"/>
        <end position="327"/>
    </location>
</feature>
<evidence type="ECO:0000256" key="7">
    <source>
        <dbReference type="SAM" id="Phobius"/>
    </source>
</evidence>
<feature type="region of interest" description="Disordered" evidence="6">
    <location>
        <begin position="194"/>
        <end position="214"/>
    </location>
</feature>
<organism evidence="9 10">
    <name type="scientific">Microcaecilia unicolor</name>
    <dbReference type="NCBI Taxonomy" id="1415580"/>
    <lineage>
        <taxon>Eukaryota</taxon>
        <taxon>Metazoa</taxon>
        <taxon>Chordata</taxon>
        <taxon>Craniata</taxon>
        <taxon>Vertebrata</taxon>
        <taxon>Euteleostomi</taxon>
        <taxon>Amphibia</taxon>
        <taxon>Gymnophiona</taxon>
        <taxon>Siphonopidae</taxon>
        <taxon>Microcaecilia</taxon>
    </lineage>
</organism>
<dbReference type="AlphaFoldDB" id="A0A6P7WMS2"/>
<evidence type="ECO:0000313" key="9">
    <source>
        <dbReference type="Proteomes" id="UP000515156"/>
    </source>
</evidence>
<dbReference type="InterPro" id="IPR051136">
    <property type="entry name" value="Intracellular_Lectin-GPT"/>
</dbReference>
<accession>A0A6P7WMS2</accession>
<sequence length="339" mass="38569">MILVVGNNGKLIYDHSNDGASQTLGSCIRNFRNTPHPFRARITYYKRTLKVYVNSGFSPEDDFYELCTEVKDMIIPPLGFFGVSAATGGLADDHDVLSFLTFSLSEAIKEDPDGQISDSEKGKFEKEFEHFQKEFEKQKEEFQKEHPSVPTTGEELFESESQRELDMVLQGQRRVLEALNLFLKRLMMVSEEQKRNSDLMNHTGRNESKTTVRGEKAARPLNDLHNGQPEVLQKLQEMRAYMLKVASKAKEFYPSTGTVTDSQSSIKEIKENIDKMKRGLQSLVKNMDRGQKVICPLDPMTASCVSSSSVLFVLLIEVMCAVGYIVYRNKKREGTKKFF</sequence>
<dbReference type="Proteomes" id="UP000515156">
    <property type="component" value="Chromosome 1"/>
</dbReference>
<dbReference type="SUPFAM" id="SSF49899">
    <property type="entry name" value="Concanavalin A-like lectins/glucanases"/>
    <property type="match status" value="1"/>
</dbReference>
<proteinExistence type="predicted"/>
<evidence type="ECO:0000256" key="6">
    <source>
        <dbReference type="SAM" id="MobiDB-lite"/>
    </source>
</evidence>
<protein>
    <submittedName>
        <fullName evidence="10">Protein ERGIC-53-like</fullName>
    </submittedName>
</protein>
<evidence type="ECO:0000256" key="3">
    <source>
        <dbReference type="ARBA" id="ARBA00022729"/>
    </source>
</evidence>
<dbReference type="GO" id="GO:0005793">
    <property type="term" value="C:endoplasmic reticulum-Golgi intermediate compartment"/>
    <property type="evidence" value="ECO:0007669"/>
    <property type="project" value="TreeGrafter"/>
</dbReference>
<feature type="domain" description="L-type lectin-like" evidence="8">
    <location>
        <begin position="1"/>
        <end position="104"/>
    </location>
</feature>
<evidence type="ECO:0000256" key="4">
    <source>
        <dbReference type="ARBA" id="ARBA00022989"/>
    </source>
</evidence>